<sequence length="122" mass="13818">MCAMLNFWDDCSSEEEVERKPVKIEIEKSITGQVGEVLDNEDEQIQLAIQKSLADQADQWYYSSDKDINEVCIQSLTRSSRVYNPDSNSLVKGKGVVIDGTGKKTSDKGEEQPFLSNKFYEQ</sequence>
<dbReference type="Proteomes" id="UP000027138">
    <property type="component" value="Unassembled WGS sequence"/>
</dbReference>
<evidence type="ECO:0000313" key="2">
    <source>
        <dbReference type="EMBL" id="KDP25700.1"/>
    </source>
</evidence>
<reference evidence="2 3" key="1">
    <citation type="journal article" date="2014" name="PLoS ONE">
        <title>Global Analysis of Gene Expression Profiles in Physic Nut (Jatropha curcas L.) Seedlings Exposed to Salt Stress.</title>
        <authorList>
            <person name="Zhang L."/>
            <person name="Zhang C."/>
            <person name="Wu P."/>
            <person name="Chen Y."/>
            <person name="Li M."/>
            <person name="Jiang H."/>
            <person name="Wu G."/>
        </authorList>
    </citation>
    <scope>NUCLEOTIDE SEQUENCE [LARGE SCALE GENOMIC DNA]</scope>
    <source>
        <strain evidence="3">cv. GZQX0401</strain>
        <tissue evidence="2">Young leaves</tissue>
    </source>
</reference>
<dbReference type="InterPro" id="IPR003903">
    <property type="entry name" value="UIM_dom"/>
</dbReference>
<dbReference type="EMBL" id="KK914985">
    <property type="protein sequence ID" value="KDP25700.1"/>
    <property type="molecule type" value="Genomic_DNA"/>
</dbReference>
<gene>
    <name evidence="2" type="ORF">JCGZ_24149</name>
</gene>
<protein>
    <submittedName>
        <fullName evidence="2">Uncharacterized protein</fullName>
    </submittedName>
</protein>
<evidence type="ECO:0000313" key="3">
    <source>
        <dbReference type="Proteomes" id="UP000027138"/>
    </source>
</evidence>
<evidence type="ECO:0000256" key="1">
    <source>
        <dbReference type="SAM" id="MobiDB-lite"/>
    </source>
</evidence>
<organism evidence="2 3">
    <name type="scientific">Jatropha curcas</name>
    <name type="common">Barbados nut</name>
    <dbReference type="NCBI Taxonomy" id="180498"/>
    <lineage>
        <taxon>Eukaryota</taxon>
        <taxon>Viridiplantae</taxon>
        <taxon>Streptophyta</taxon>
        <taxon>Embryophyta</taxon>
        <taxon>Tracheophyta</taxon>
        <taxon>Spermatophyta</taxon>
        <taxon>Magnoliopsida</taxon>
        <taxon>eudicotyledons</taxon>
        <taxon>Gunneridae</taxon>
        <taxon>Pentapetalae</taxon>
        <taxon>rosids</taxon>
        <taxon>fabids</taxon>
        <taxon>Malpighiales</taxon>
        <taxon>Euphorbiaceae</taxon>
        <taxon>Crotonoideae</taxon>
        <taxon>Jatropheae</taxon>
        <taxon>Jatropha</taxon>
    </lineage>
</organism>
<accession>A0A067K0E9</accession>
<name>A0A067K0E9_JATCU</name>
<feature type="compositionally biased region" description="Basic and acidic residues" evidence="1">
    <location>
        <begin position="101"/>
        <end position="111"/>
    </location>
</feature>
<proteinExistence type="predicted"/>
<feature type="region of interest" description="Disordered" evidence="1">
    <location>
        <begin position="97"/>
        <end position="122"/>
    </location>
</feature>
<dbReference type="AlphaFoldDB" id="A0A067K0E9"/>
<dbReference type="PROSITE" id="PS50330">
    <property type="entry name" value="UIM"/>
    <property type="match status" value="1"/>
</dbReference>
<keyword evidence="3" id="KW-1185">Reference proteome</keyword>